<accession>A0A2U1MQQ4</accession>
<dbReference type="GO" id="GO:0008233">
    <property type="term" value="F:peptidase activity"/>
    <property type="evidence" value="ECO:0007669"/>
    <property type="project" value="UniProtKB-KW"/>
</dbReference>
<dbReference type="GO" id="GO:0006508">
    <property type="term" value="P:proteolysis"/>
    <property type="evidence" value="ECO:0007669"/>
    <property type="project" value="UniProtKB-KW"/>
</dbReference>
<name>A0A2U1MQQ4_ARTAN</name>
<keyword evidence="1" id="KW-0645">Protease</keyword>
<sequence>MMMLLHLCWSLQDAVHYISKDNLEADTSSYHCKYQIPLESIDHWLLYFTAATKASELARESNNASLFPVTQTRNLSIGVY</sequence>
<keyword evidence="1" id="KW-0378">Hydrolase</keyword>
<dbReference type="Proteomes" id="UP000245207">
    <property type="component" value="Unassembled WGS sequence"/>
</dbReference>
<evidence type="ECO:0000313" key="2">
    <source>
        <dbReference type="Proteomes" id="UP000245207"/>
    </source>
</evidence>
<reference evidence="1 2" key="1">
    <citation type="journal article" date="2018" name="Mol. Plant">
        <title>The genome of Artemisia annua provides insight into the evolution of Asteraceae family and artemisinin biosynthesis.</title>
        <authorList>
            <person name="Shen Q."/>
            <person name="Zhang L."/>
            <person name="Liao Z."/>
            <person name="Wang S."/>
            <person name="Yan T."/>
            <person name="Shi P."/>
            <person name="Liu M."/>
            <person name="Fu X."/>
            <person name="Pan Q."/>
            <person name="Wang Y."/>
            <person name="Lv Z."/>
            <person name="Lu X."/>
            <person name="Zhang F."/>
            <person name="Jiang W."/>
            <person name="Ma Y."/>
            <person name="Chen M."/>
            <person name="Hao X."/>
            <person name="Li L."/>
            <person name="Tang Y."/>
            <person name="Lv G."/>
            <person name="Zhou Y."/>
            <person name="Sun X."/>
            <person name="Brodelius P.E."/>
            <person name="Rose J.K.C."/>
            <person name="Tang K."/>
        </authorList>
    </citation>
    <scope>NUCLEOTIDE SEQUENCE [LARGE SCALE GENOMIC DNA]</scope>
    <source>
        <strain evidence="2">cv. Huhao1</strain>
        <tissue evidence="1">Leaf</tissue>
    </source>
</reference>
<proteinExistence type="predicted"/>
<keyword evidence="2" id="KW-1185">Reference proteome</keyword>
<organism evidence="1 2">
    <name type="scientific">Artemisia annua</name>
    <name type="common">Sweet wormwood</name>
    <dbReference type="NCBI Taxonomy" id="35608"/>
    <lineage>
        <taxon>Eukaryota</taxon>
        <taxon>Viridiplantae</taxon>
        <taxon>Streptophyta</taxon>
        <taxon>Embryophyta</taxon>
        <taxon>Tracheophyta</taxon>
        <taxon>Spermatophyta</taxon>
        <taxon>Magnoliopsida</taxon>
        <taxon>eudicotyledons</taxon>
        <taxon>Gunneridae</taxon>
        <taxon>Pentapetalae</taxon>
        <taxon>asterids</taxon>
        <taxon>campanulids</taxon>
        <taxon>Asterales</taxon>
        <taxon>Asteraceae</taxon>
        <taxon>Asteroideae</taxon>
        <taxon>Anthemideae</taxon>
        <taxon>Artemisiinae</taxon>
        <taxon>Artemisia</taxon>
    </lineage>
</organism>
<evidence type="ECO:0000313" key="1">
    <source>
        <dbReference type="EMBL" id="PWA63544.1"/>
    </source>
</evidence>
<protein>
    <submittedName>
        <fullName evidence="1">Cysteine protease ATG4B</fullName>
    </submittedName>
</protein>
<dbReference type="EMBL" id="PKPP01004617">
    <property type="protein sequence ID" value="PWA63544.1"/>
    <property type="molecule type" value="Genomic_DNA"/>
</dbReference>
<dbReference type="AlphaFoldDB" id="A0A2U1MQQ4"/>
<gene>
    <name evidence="1" type="ORF">CTI12_AA320890</name>
</gene>
<comment type="caution">
    <text evidence="1">The sequence shown here is derived from an EMBL/GenBank/DDBJ whole genome shotgun (WGS) entry which is preliminary data.</text>
</comment>
<dbReference type="OrthoDB" id="2960936at2759"/>